<name>A0A6G1KCE5_9PLEO</name>
<evidence type="ECO:0000313" key="2">
    <source>
        <dbReference type="EMBL" id="KAF2710027.1"/>
    </source>
</evidence>
<evidence type="ECO:0000313" key="3">
    <source>
        <dbReference type="Proteomes" id="UP000799428"/>
    </source>
</evidence>
<dbReference type="Proteomes" id="UP000799428">
    <property type="component" value="Unassembled WGS sequence"/>
</dbReference>
<reference evidence="2" key="1">
    <citation type="journal article" date="2020" name="Stud. Mycol.">
        <title>101 Dothideomycetes genomes: a test case for predicting lifestyles and emergence of pathogens.</title>
        <authorList>
            <person name="Haridas S."/>
            <person name="Albert R."/>
            <person name="Binder M."/>
            <person name="Bloem J."/>
            <person name="Labutti K."/>
            <person name="Salamov A."/>
            <person name="Andreopoulos B."/>
            <person name="Baker S."/>
            <person name="Barry K."/>
            <person name="Bills G."/>
            <person name="Bluhm B."/>
            <person name="Cannon C."/>
            <person name="Castanera R."/>
            <person name="Culley D."/>
            <person name="Daum C."/>
            <person name="Ezra D."/>
            <person name="Gonzalez J."/>
            <person name="Henrissat B."/>
            <person name="Kuo A."/>
            <person name="Liang C."/>
            <person name="Lipzen A."/>
            <person name="Lutzoni F."/>
            <person name="Magnuson J."/>
            <person name="Mondo S."/>
            <person name="Nolan M."/>
            <person name="Ohm R."/>
            <person name="Pangilinan J."/>
            <person name="Park H.-J."/>
            <person name="Ramirez L."/>
            <person name="Alfaro M."/>
            <person name="Sun H."/>
            <person name="Tritt A."/>
            <person name="Yoshinaga Y."/>
            <person name="Zwiers L.-H."/>
            <person name="Turgeon B."/>
            <person name="Goodwin S."/>
            <person name="Spatafora J."/>
            <person name="Crous P."/>
            <person name="Grigoriev I."/>
        </authorList>
    </citation>
    <scope>NUCLEOTIDE SEQUENCE</scope>
    <source>
        <strain evidence="2">CBS 279.74</strain>
    </source>
</reference>
<keyword evidence="3" id="KW-1185">Reference proteome</keyword>
<evidence type="ECO:0000256" key="1">
    <source>
        <dbReference type="SAM" id="MobiDB-lite"/>
    </source>
</evidence>
<gene>
    <name evidence="2" type="ORF">K504DRAFT_249907</name>
</gene>
<feature type="compositionally biased region" description="Polar residues" evidence="1">
    <location>
        <begin position="10"/>
        <end position="20"/>
    </location>
</feature>
<accession>A0A6G1KCE5</accession>
<organism evidence="2 3">
    <name type="scientific">Pleomassaria siparia CBS 279.74</name>
    <dbReference type="NCBI Taxonomy" id="1314801"/>
    <lineage>
        <taxon>Eukaryota</taxon>
        <taxon>Fungi</taxon>
        <taxon>Dikarya</taxon>
        <taxon>Ascomycota</taxon>
        <taxon>Pezizomycotina</taxon>
        <taxon>Dothideomycetes</taxon>
        <taxon>Pleosporomycetidae</taxon>
        <taxon>Pleosporales</taxon>
        <taxon>Pleomassariaceae</taxon>
        <taxon>Pleomassaria</taxon>
    </lineage>
</organism>
<dbReference type="EMBL" id="MU005769">
    <property type="protein sequence ID" value="KAF2710027.1"/>
    <property type="molecule type" value="Genomic_DNA"/>
</dbReference>
<proteinExistence type="predicted"/>
<dbReference type="AlphaFoldDB" id="A0A6G1KCE5"/>
<sequence>MHARMDRVQPPQQHSAGTTGYVSCEWQPSGETVSIRFDVSNAVCPRLRLRLRLRIYAVPLRYHLLSLSLSLSFAPHKHRKESKVDTHQSIYISLPASLDLDRDRRLLEHTQEGIPYKHSINPEVVELERKKKITTPTTTTTTISDAQVLPSHPISHHIPSHSHSHSHGTNVLQVQSIYTIERTQFRGGPEEERFTYIHEPDVPILFLFLFPHSRARFANK</sequence>
<feature type="region of interest" description="Disordered" evidence="1">
    <location>
        <begin position="1"/>
        <end position="20"/>
    </location>
</feature>
<protein>
    <submittedName>
        <fullName evidence="2">Uncharacterized protein</fullName>
    </submittedName>
</protein>